<dbReference type="OrthoDB" id="432483at2759"/>
<name>A0A813WMH0_9BILA</name>
<feature type="transmembrane region" description="Helical" evidence="14">
    <location>
        <begin position="439"/>
        <end position="461"/>
    </location>
</feature>
<feature type="domain" description="Cyclic nucleotide-binding" evidence="15">
    <location>
        <begin position="696"/>
        <end position="796"/>
    </location>
</feature>
<evidence type="ECO:0000259" key="15">
    <source>
        <dbReference type="PROSITE" id="PS50042"/>
    </source>
</evidence>
<dbReference type="PANTHER" id="PTHR10217">
    <property type="entry name" value="VOLTAGE AND LIGAND GATED POTASSIUM CHANNEL"/>
    <property type="match status" value="1"/>
</dbReference>
<dbReference type="InterPro" id="IPR005821">
    <property type="entry name" value="Ion_trans_dom"/>
</dbReference>
<dbReference type="Gene3D" id="3.30.450.20">
    <property type="entry name" value="PAS domain"/>
    <property type="match status" value="1"/>
</dbReference>
<evidence type="ECO:0000256" key="5">
    <source>
        <dbReference type="ARBA" id="ARBA00022692"/>
    </source>
</evidence>
<dbReference type="Pfam" id="PF13426">
    <property type="entry name" value="PAS_9"/>
    <property type="match status" value="1"/>
</dbReference>
<feature type="transmembrane region" description="Helical" evidence="14">
    <location>
        <begin position="596"/>
        <end position="617"/>
    </location>
</feature>
<evidence type="ECO:0000256" key="3">
    <source>
        <dbReference type="ARBA" id="ARBA00022475"/>
    </source>
</evidence>
<reference evidence="16" key="1">
    <citation type="submission" date="2021-02" db="EMBL/GenBank/DDBJ databases">
        <authorList>
            <person name="Nowell W R."/>
        </authorList>
    </citation>
    <scope>NUCLEOTIDE SEQUENCE</scope>
    <source>
        <strain evidence="16">Ploen Becks lab</strain>
    </source>
</reference>
<dbReference type="FunFam" id="1.10.1200.260:FF:000001">
    <property type="entry name" value="Potassium voltage-gated channel subfamily H member 7"/>
    <property type="match status" value="1"/>
</dbReference>
<keyword evidence="11 14" id="KW-0472">Membrane</keyword>
<dbReference type="Gene3D" id="1.10.287.70">
    <property type="match status" value="1"/>
</dbReference>
<dbReference type="FunFam" id="2.60.120.10:FF:000011">
    <property type="entry name" value="Potassium channel, voltage-gated eag-related subfamily H, member 7"/>
    <property type="match status" value="1"/>
</dbReference>
<dbReference type="GO" id="GO:0005886">
    <property type="term" value="C:plasma membrane"/>
    <property type="evidence" value="ECO:0007669"/>
    <property type="project" value="UniProtKB-SubCell"/>
</dbReference>
<evidence type="ECO:0000256" key="2">
    <source>
        <dbReference type="ARBA" id="ARBA00022448"/>
    </source>
</evidence>
<dbReference type="InterPro" id="IPR018490">
    <property type="entry name" value="cNMP-bd_dom_sf"/>
</dbReference>
<evidence type="ECO:0000256" key="7">
    <source>
        <dbReference type="ARBA" id="ARBA00022882"/>
    </source>
</evidence>
<dbReference type="EMBL" id="CAJNOC010001302">
    <property type="protein sequence ID" value="CAF0852832.1"/>
    <property type="molecule type" value="Genomic_DNA"/>
</dbReference>
<evidence type="ECO:0000256" key="12">
    <source>
        <dbReference type="ARBA" id="ARBA00023303"/>
    </source>
</evidence>
<dbReference type="CDD" id="cd00038">
    <property type="entry name" value="CAP_ED"/>
    <property type="match status" value="1"/>
</dbReference>
<dbReference type="InterPro" id="IPR050818">
    <property type="entry name" value="KCNH_animal-type"/>
</dbReference>
<evidence type="ECO:0000256" key="4">
    <source>
        <dbReference type="ARBA" id="ARBA00022538"/>
    </source>
</evidence>
<feature type="transmembrane region" description="Helical" evidence="14">
    <location>
        <begin position="334"/>
        <end position="355"/>
    </location>
</feature>
<dbReference type="InterPro" id="IPR014710">
    <property type="entry name" value="RmlC-like_jellyroll"/>
</dbReference>
<evidence type="ECO:0000256" key="13">
    <source>
        <dbReference type="ARBA" id="ARBA00034430"/>
    </source>
</evidence>
<evidence type="ECO:0000313" key="17">
    <source>
        <dbReference type="Proteomes" id="UP000663879"/>
    </source>
</evidence>
<dbReference type="Proteomes" id="UP000663879">
    <property type="component" value="Unassembled WGS sequence"/>
</dbReference>
<evidence type="ECO:0000256" key="10">
    <source>
        <dbReference type="ARBA" id="ARBA00023065"/>
    </source>
</evidence>
<evidence type="ECO:0000313" key="16">
    <source>
        <dbReference type="EMBL" id="CAF0852832.1"/>
    </source>
</evidence>
<dbReference type="InterPro" id="IPR000014">
    <property type="entry name" value="PAS"/>
</dbReference>
<evidence type="ECO:0000256" key="1">
    <source>
        <dbReference type="ARBA" id="ARBA00004651"/>
    </source>
</evidence>
<keyword evidence="5 14" id="KW-0812">Transmembrane</keyword>
<comment type="subcellular location">
    <subcellularLocation>
        <location evidence="1">Cell membrane</location>
        <topology evidence="1">Multi-pass membrane protein</topology>
    </subcellularLocation>
</comment>
<evidence type="ECO:0000256" key="6">
    <source>
        <dbReference type="ARBA" id="ARBA00022826"/>
    </source>
</evidence>
<keyword evidence="3" id="KW-1003">Cell membrane</keyword>
<keyword evidence="17" id="KW-1185">Reference proteome</keyword>
<dbReference type="InterPro" id="IPR003967">
    <property type="entry name" value="K_chnl_volt-dep_ERG"/>
</dbReference>
<dbReference type="GO" id="GO:0034702">
    <property type="term" value="C:monoatomic ion channel complex"/>
    <property type="evidence" value="ECO:0007669"/>
    <property type="project" value="UniProtKB-KW"/>
</dbReference>
<keyword evidence="10" id="KW-0406">Ion transport</keyword>
<keyword evidence="7" id="KW-0851">Voltage-gated channel</keyword>
<feature type="transmembrane region" description="Helical" evidence="14">
    <location>
        <begin position="565"/>
        <end position="584"/>
    </location>
</feature>
<feature type="transmembrane region" description="Helical" evidence="14">
    <location>
        <begin position="399"/>
        <end position="418"/>
    </location>
</feature>
<accession>A0A813WMH0</accession>
<evidence type="ECO:0000256" key="9">
    <source>
        <dbReference type="ARBA" id="ARBA00022989"/>
    </source>
</evidence>
<dbReference type="CDD" id="cd00130">
    <property type="entry name" value="PAS"/>
    <property type="match status" value="1"/>
</dbReference>
<dbReference type="FunFam" id="1.10.287.70:FF:000020">
    <property type="entry name" value="Potassium channel, voltage-gated eag-related subfamily H, member 7"/>
    <property type="match status" value="1"/>
</dbReference>
<keyword evidence="6" id="KW-0631">Potassium channel</keyword>
<keyword evidence="9 14" id="KW-1133">Transmembrane helix</keyword>
<keyword evidence="12" id="KW-0407">Ion channel</keyword>
<dbReference type="GO" id="GO:0005242">
    <property type="term" value="F:inward rectifier potassium channel activity"/>
    <property type="evidence" value="ECO:0007669"/>
    <property type="project" value="TreeGrafter"/>
</dbReference>
<dbReference type="SUPFAM" id="SSF81324">
    <property type="entry name" value="Voltage-gated potassium channels"/>
    <property type="match status" value="1"/>
</dbReference>
<dbReference type="Gene3D" id="2.60.120.10">
    <property type="entry name" value="Jelly Rolls"/>
    <property type="match status" value="1"/>
</dbReference>
<keyword evidence="2" id="KW-0813">Transport</keyword>
<dbReference type="SUPFAM" id="SSF55785">
    <property type="entry name" value="PYP-like sensor domain (PAS domain)"/>
    <property type="match status" value="1"/>
</dbReference>
<dbReference type="FunFam" id="3.30.450.20:FF:000001">
    <property type="entry name" value="Potassium voltage-gated channel subfamily H member 7"/>
    <property type="match status" value="1"/>
</dbReference>
<keyword evidence="8" id="KW-0630">Potassium</keyword>
<dbReference type="SMART" id="SM00100">
    <property type="entry name" value="cNMP"/>
    <property type="match status" value="1"/>
</dbReference>
<dbReference type="PRINTS" id="PR01463">
    <property type="entry name" value="EAGCHANLFMLY"/>
</dbReference>
<organism evidence="16 17">
    <name type="scientific">Brachionus calyciflorus</name>
    <dbReference type="NCBI Taxonomy" id="104777"/>
    <lineage>
        <taxon>Eukaryota</taxon>
        <taxon>Metazoa</taxon>
        <taxon>Spiralia</taxon>
        <taxon>Gnathifera</taxon>
        <taxon>Rotifera</taxon>
        <taxon>Eurotatoria</taxon>
        <taxon>Monogononta</taxon>
        <taxon>Pseudotrocha</taxon>
        <taxon>Ploima</taxon>
        <taxon>Brachionidae</taxon>
        <taxon>Brachionus</taxon>
    </lineage>
</organism>
<dbReference type="AlphaFoldDB" id="A0A813WMH0"/>
<gene>
    <name evidence="16" type="ORF">OXX778_LOCUS9039</name>
</gene>
<dbReference type="SUPFAM" id="SSF51206">
    <property type="entry name" value="cAMP-binding domain-like"/>
    <property type="match status" value="1"/>
</dbReference>
<dbReference type="InterPro" id="IPR035965">
    <property type="entry name" value="PAS-like_dom_sf"/>
</dbReference>
<keyword evidence="4" id="KW-0633">Potassium transport</keyword>
<dbReference type="InterPro" id="IPR000595">
    <property type="entry name" value="cNMP-bd_dom"/>
</dbReference>
<dbReference type="PANTHER" id="PTHR10217:SF548">
    <property type="entry name" value="GH12235P"/>
    <property type="match status" value="1"/>
</dbReference>
<evidence type="ECO:0000256" key="11">
    <source>
        <dbReference type="ARBA" id="ARBA00023136"/>
    </source>
</evidence>
<dbReference type="Pfam" id="PF00520">
    <property type="entry name" value="Ion_trans"/>
    <property type="match status" value="1"/>
</dbReference>
<dbReference type="Gene3D" id="1.10.1200.260">
    <property type="match status" value="1"/>
</dbReference>
<feature type="transmembrane region" description="Helical" evidence="14">
    <location>
        <begin position="495"/>
        <end position="521"/>
    </location>
</feature>
<proteinExistence type="predicted"/>
<dbReference type="PROSITE" id="PS50042">
    <property type="entry name" value="CNMP_BINDING_3"/>
    <property type="match status" value="1"/>
</dbReference>
<dbReference type="Pfam" id="PF00027">
    <property type="entry name" value="cNMP_binding"/>
    <property type="match status" value="1"/>
</dbReference>
<evidence type="ECO:0000256" key="14">
    <source>
        <dbReference type="SAM" id="Phobius"/>
    </source>
</evidence>
<dbReference type="GO" id="GO:0042391">
    <property type="term" value="P:regulation of membrane potential"/>
    <property type="evidence" value="ECO:0007669"/>
    <property type="project" value="TreeGrafter"/>
</dbReference>
<sequence length="1075" mass="122097">MPVRRGHVAPQNTFIDTIIRKFDAQNRKFLISNAQVPHKPIIYCNDAFCELIQYQRGELMQKSCTCEFLFGQLTSQISKNQITQALEGTEETQIIILLYKSDGSNFLCKVLVAPVKNENSEIILFILNFDELNEAPDNKSHHGSRDLKRNRLLQQLGMPFISSIFTRSSSPPRSDPFAFLNTHQENIEQMPLNRTKLSKESNGAKIKIINEDVDKNKTNSLIALGSSHFNTDNMTKSNQFLDPMSCANSNEFISKSKATSLSNLAESLMKKEINTNLTYKNTSKDFLSNLNMTGKVTQVFSFTDEITPDTKLQTSRIPKFTILHYSPFKAAWDWLILILVIYTAIFTPYVTAFLLNENDHNFIKKTIEPDPKTNVKSENYIFGILNRIFYNSSVGNGTLAIIDLIVDIMFIIDILINFRTTYVNKNDQVVSHPGKIALHYFKGWFLIDVVAAIPFDLMLIGSDTKEGGYLIGLLKTARLLRLVRVARKLDRYSEYGAAVLFLLMCTFALIAHWLACIWYAIGNSERRSYAERGIPITWLDQLANQTHQPYNSTYNSGGPTIQSKYITALYFTFSSLTSVGFGNISPNTNSEKVFSICVMLIGSLMYASIFGNVSAIIQRLYSGTARYHTQMLRVKEFIRFHQIPNPLRQRLEEYFQHAWSYTNGIDMNTVLKGFPECLQEDICLHLNRNLLSTCSAFKGASPGCLRALSMKFKTTHAPPGDTLVHRSDLLLALYFVSRGSIEILKGDVVMAILGKNDIFGENCLLHPDIGKSSCNVRALTYCDLHKINREDLFEILEMYPEFAIEFSKNLKITFDLRDEELVSQSKELRMKFENSYRKDELTEAFEGVRQMDINNAKMEQSSDNENDAFYKECKGFRSGTGILEFSPAMAGCDVTPANFDFSVKKLKKNVGNSSFQSIADTISNFAINAVKPIRFQNPDFQKFNNDPNQMSKETSIEEELNHLKSDSTNDLFYNSLNDSNQIQILKTPVTEVTQFGSSGQSFLNVTSKIKQTESPSLIKITPSTTNVNINWPIVQNKIDDLNERITDMENKLTEDIRTIMFMLRAKYSNETAVFS</sequence>
<protein>
    <recommendedName>
        <fullName evidence="15">Cyclic nucleotide-binding domain-containing protein</fullName>
    </recommendedName>
</protein>
<comment type="catalytic activity">
    <reaction evidence="13">
        <text>K(+)(in) = K(+)(out)</text>
        <dbReference type="Rhea" id="RHEA:29463"/>
        <dbReference type="ChEBI" id="CHEBI:29103"/>
    </reaction>
</comment>
<evidence type="ECO:0000256" key="8">
    <source>
        <dbReference type="ARBA" id="ARBA00022958"/>
    </source>
</evidence>
<dbReference type="PRINTS" id="PR01470">
    <property type="entry name" value="ERGCHANNEL"/>
</dbReference>
<dbReference type="InterPro" id="IPR003938">
    <property type="entry name" value="K_chnl_volt-dep_EAG/ELK/ERG"/>
</dbReference>
<comment type="caution">
    <text evidence="16">The sequence shown here is derived from an EMBL/GenBank/DDBJ whole genome shotgun (WGS) entry which is preliminary data.</text>
</comment>